<evidence type="ECO:0008006" key="4">
    <source>
        <dbReference type="Google" id="ProtNLM"/>
    </source>
</evidence>
<evidence type="ECO:0000256" key="1">
    <source>
        <dbReference type="SAM" id="SignalP"/>
    </source>
</evidence>
<keyword evidence="3" id="KW-1185">Reference proteome</keyword>
<feature type="signal peptide" evidence="1">
    <location>
        <begin position="1"/>
        <end position="35"/>
    </location>
</feature>
<dbReference type="EMBL" id="JACHIG010000001">
    <property type="protein sequence ID" value="MBB5030852.1"/>
    <property type="molecule type" value="Genomic_DNA"/>
</dbReference>
<dbReference type="InterPro" id="IPR021747">
    <property type="entry name" value="DUF3313"/>
</dbReference>
<protein>
    <recommendedName>
        <fullName evidence="4">Lipoprotein</fullName>
    </recommendedName>
</protein>
<dbReference type="Pfam" id="PF11769">
    <property type="entry name" value="DUF3313"/>
    <property type="match status" value="1"/>
</dbReference>
<dbReference type="AlphaFoldDB" id="A0A7W7Y7H4"/>
<evidence type="ECO:0000313" key="3">
    <source>
        <dbReference type="Proteomes" id="UP000590740"/>
    </source>
</evidence>
<name>A0A7W7Y7H4_9BACT</name>
<reference evidence="2 3" key="1">
    <citation type="submission" date="2020-08" db="EMBL/GenBank/DDBJ databases">
        <title>Genomic Encyclopedia of Type Strains, Phase IV (KMG-IV): sequencing the most valuable type-strain genomes for metagenomic binning, comparative biology and taxonomic classification.</title>
        <authorList>
            <person name="Goeker M."/>
        </authorList>
    </citation>
    <scope>NUCLEOTIDE SEQUENCE [LARGE SCALE GENOMIC DNA]</scope>
    <source>
        <strain evidence="2 3">DSM 12252</strain>
    </source>
</reference>
<comment type="caution">
    <text evidence="2">The sequence shown here is derived from an EMBL/GenBank/DDBJ whole genome shotgun (WGS) entry which is preliminary data.</text>
</comment>
<keyword evidence="1" id="KW-0732">Signal</keyword>
<proteinExistence type="predicted"/>
<accession>A0A7W7Y7H4</accession>
<sequence>MSFPPGSPLSRWLPLLLGCLALCLCSCRTAKSVVAAVEVKPSGFLTHAKEMKEDKRSPFLLNWWTTSKAQQAAADKCRKIYIAPVVHENVRPDKTVVAAVEHDAGWRRRHLPALAKYMRSQFEDAFRKAKDPRYTVVDSPAPDALTLELSLLEWGPNTYTGLITRQAVDFFTLNFGGEVALRNTRGYTAIEGRVVEPRSRQPVFEFADKEYAQVVVLISIQDFRRSGQARFATQQWARELEQLLRAKPGEKVAHSLPVVLFNY</sequence>
<feature type="chain" id="PRO_5031066777" description="Lipoprotein" evidence="1">
    <location>
        <begin position="36"/>
        <end position="263"/>
    </location>
</feature>
<dbReference type="RefSeq" id="WP_184337805.1">
    <property type="nucleotide sequence ID" value="NZ_JACHIG010000001.1"/>
</dbReference>
<organism evidence="2 3">
    <name type="scientific">Prosthecobacter vanneervenii</name>
    <dbReference type="NCBI Taxonomy" id="48466"/>
    <lineage>
        <taxon>Bacteria</taxon>
        <taxon>Pseudomonadati</taxon>
        <taxon>Verrucomicrobiota</taxon>
        <taxon>Verrucomicrobiia</taxon>
        <taxon>Verrucomicrobiales</taxon>
        <taxon>Verrucomicrobiaceae</taxon>
        <taxon>Prosthecobacter</taxon>
    </lineage>
</organism>
<dbReference type="Proteomes" id="UP000590740">
    <property type="component" value="Unassembled WGS sequence"/>
</dbReference>
<gene>
    <name evidence="2" type="ORF">HNQ65_000406</name>
</gene>
<evidence type="ECO:0000313" key="2">
    <source>
        <dbReference type="EMBL" id="MBB5030852.1"/>
    </source>
</evidence>